<evidence type="ECO:0000313" key="1">
    <source>
        <dbReference type="EMBL" id="WED63428.1"/>
    </source>
</evidence>
<sequence>MDLPRDQLEHAFANTSLFEAKTWQLSPDAWPLTAAQIDELHRIGEACLHFHEALENLYLRSAADKNLLRNKPLRAPWVAEYLDRGKPEALVKHARDKRQRGLFPTVLRPDLLLTDDGFVMTELDSVPGGIGLTAFLNRLYADQGDVVGESDAMIREFHRSLAALAPTIANPLIAIVLSDESATYRPEMKWIAEQLQRRGQRVFCLDPDDLFPLGSALCFDVDGNPEKIDVVYRFFELHDLENIPNAHYIFEAWDAGELAVAPPMRPFQEEKMGAALFHHHLLGDYWREALPGKSYKLLKKLFPRSWVVDPAPLPPGAVLDGPSAGGRPLADWHQLTQASQKERDLILKISGFHETAWGARSVVYGADCSREEWQDGVEIAIQDAPTNLHVLQEYRKPRRLAHRLYPSTQADADQPTEAGSRQGRLRLCPYYFVRDGKTLLGGALATFCPPDKKIIHGMQDAALLPCRVVG</sequence>
<gene>
    <name evidence="1" type="ORF">PXH66_13900</name>
</gene>
<dbReference type="RefSeq" id="WP_330929194.1">
    <property type="nucleotide sequence ID" value="NZ_CP119075.1"/>
</dbReference>
<organism evidence="1 2">
    <name type="scientific">Synoicihabitans lomoniglobus</name>
    <dbReference type="NCBI Taxonomy" id="2909285"/>
    <lineage>
        <taxon>Bacteria</taxon>
        <taxon>Pseudomonadati</taxon>
        <taxon>Verrucomicrobiota</taxon>
        <taxon>Opitutia</taxon>
        <taxon>Opitutales</taxon>
        <taxon>Opitutaceae</taxon>
        <taxon>Synoicihabitans</taxon>
    </lineage>
</organism>
<dbReference type="Proteomes" id="UP001218638">
    <property type="component" value="Chromosome"/>
</dbReference>
<protein>
    <submittedName>
        <fullName evidence="1">Uncharacterized protein</fullName>
    </submittedName>
</protein>
<keyword evidence="2" id="KW-1185">Reference proteome</keyword>
<proteinExistence type="predicted"/>
<accession>A0AAE9ZVV9</accession>
<evidence type="ECO:0000313" key="2">
    <source>
        <dbReference type="Proteomes" id="UP001218638"/>
    </source>
</evidence>
<dbReference type="EMBL" id="CP119075">
    <property type="protein sequence ID" value="WED63428.1"/>
    <property type="molecule type" value="Genomic_DNA"/>
</dbReference>
<reference evidence="1" key="1">
    <citation type="submission" date="2023-03" db="EMBL/GenBank/DDBJ databases">
        <title>Lomoglobus Profundus gen. nov., sp. nov., a novel member of the phylum Verrucomicrobia, isolated from deep-marine sediment of South China Sea.</title>
        <authorList>
            <person name="Ahmad T."/>
            <person name="Ishaq S.E."/>
            <person name="Wang F."/>
        </authorList>
    </citation>
    <scope>NUCLEOTIDE SEQUENCE</scope>
    <source>
        <strain evidence="1">LMO-M01</strain>
    </source>
</reference>
<dbReference type="AlphaFoldDB" id="A0AAE9ZVV9"/>
<name>A0AAE9ZVV9_9BACT</name>
<dbReference type="KEGG" id="slom:PXH66_13900"/>